<dbReference type="GO" id="GO:0005794">
    <property type="term" value="C:Golgi apparatus"/>
    <property type="evidence" value="ECO:0007669"/>
    <property type="project" value="UniProtKB-SubCell"/>
</dbReference>
<proteinExistence type="inferred from homology"/>
<dbReference type="PANTHER" id="PTHR21470">
    <property type="entry name" value="RAB6-INTERACTING PROTEIN GORAB"/>
    <property type="match status" value="1"/>
</dbReference>
<protein>
    <recommendedName>
        <fullName evidence="4">RAB6-interacting golgin</fullName>
    </recommendedName>
</protein>
<comment type="subcellular location">
    <subcellularLocation>
        <location evidence="1">Cytoplasm</location>
    </subcellularLocation>
    <subcellularLocation>
        <location evidence="2">Golgi apparatus</location>
    </subcellularLocation>
</comment>
<feature type="coiled-coil region" evidence="8">
    <location>
        <begin position="105"/>
        <end position="139"/>
    </location>
</feature>
<reference evidence="10" key="1">
    <citation type="journal article" date="2019" name="Curr. Biol.">
        <title>Genome Sequence of Striga asiatica Provides Insight into the Evolution of Plant Parasitism.</title>
        <authorList>
            <person name="Yoshida S."/>
            <person name="Kim S."/>
            <person name="Wafula E.K."/>
            <person name="Tanskanen J."/>
            <person name="Kim Y.M."/>
            <person name="Honaas L."/>
            <person name="Yang Z."/>
            <person name="Spallek T."/>
            <person name="Conn C.E."/>
            <person name="Ichihashi Y."/>
            <person name="Cheong K."/>
            <person name="Cui S."/>
            <person name="Der J.P."/>
            <person name="Gundlach H."/>
            <person name="Jiao Y."/>
            <person name="Hori C."/>
            <person name="Ishida J.K."/>
            <person name="Kasahara H."/>
            <person name="Kiba T."/>
            <person name="Kim M.S."/>
            <person name="Koo N."/>
            <person name="Laohavisit A."/>
            <person name="Lee Y.H."/>
            <person name="Lumba S."/>
            <person name="McCourt P."/>
            <person name="Mortimer J.C."/>
            <person name="Mutuku J.M."/>
            <person name="Nomura T."/>
            <person name="Sasaki-Sekimoto Y."/>
            <person name="Seto Y."/>
            <person name="Wang Y."/>
            <person name="Wakatake T."/>
            <person name="Sakakibara H."/>
            <person name="Demura T."/>
            <person name="Yamaguchi S."/>
            <person name="Yoneyama K."/>
            <person name="Manabe R.I."/>
            <person name="Nelson D.C."/>
            <person name="Schulman A.H."/>
            <person name="Timko M.P."/>
            <person name="dePamphilis C.W."/>
            <person name="Choi D."/>
            <person name="Shirasu K."/>
        </authorList>
    </citation>
    <scope>NUCLEOTIDE SEQUENCE [LARGE SCALE GENOMIC DNA]</scope>
    <source>
        <strain evidence="10">cv. UVA1</strain>
    </source>
</reference>
<dbReference type="OrthoDB" id="1921288at2759"/>
<gene>
    <name evidence="9" type="ORF">STAS_16363</name>
</gene>
<dbReference type="AlphaFoldDB" id="A0A5A7Q4A0"/>
<sequence>MMCVTNCCVSDKMESPLLTQDKEEDLTKSAMAAFRAKEDEIERKKTEMRGKIEAQLGRVEEEAKRLTGIHAELDAVNDPMRKEAEIICKKIDLITRDLKSLGLHCEKKEKEYKEAVEALNEKNQEKSQLVAKLVELVTESERLRLKKLEELCNDI</sequence>
<keyword evidence="10" id="KW-1185">Reference proteome</keyword>
<evidence type="ECO:0000256" key="6">
    <source>
        <dbReference type="ARBA" id="ARBA00023034"/>
    </source>
</evidence>
<organism evidence="9 10">
    <name type="scientific">Striga asiatica</name>
    <name type="common">Asiatic witchweed</name>
    <name type="synonym">Buchnera asiatica</name>
    <dbReference type="NCBI Taxonomy" id="4170"/>
    <lineage>
        <taxon>Eukaryota</taxon>
        <taxon>Viridiplantae</taxon>
        <taxon>Streptophyta</taxon>
        <taxon>Embryophyta</taxon>
        <taxon>Tracheophyta</taxon>
        <taxon>Spermatophyta</taxon>
        <taxon>Magnoliopsida</taxon>
        <taxon>eudicotyledons</taxon>
        <taxon>Gunneridae</taxon>
        <taxon>Pentapetalae</taxon>
        <taxon>asterids</taxon>
        <taxon>lamiids</taxon>
        <taxon>Lamiales</taxon>
        <taxon>Orobanchaceae</taxon>
        <taxon>Buchnereae</taxon>
        <taxon>Striga</taxon>
    </lineage>
</organism>
<dbReference type="Proteomes" id="UP000325081">
    <property type="component" value="Unassembled WGS sequence"/>
</dbReference>
<keyword evidence="5" id="KW-0963">Cytoplasm</keyword>
<comment type="similarity">
    <text evidence="3">Belongs to the GORAB family.</text>
</comment>
<accession>A0A5A7Q4A0</accession>
<evidence type="ECO:0000256" key="7">
    <source>
        <dbReference type="ARBA" id="ARBA00023054"/>
    </source>
</evidence>
<keyword evidence="7 8" id="KW-0175">Coiled coil</keyword>
<evidence type="ECO:0000256" key="8">
    <source>
        <dbReference type="SAM" id="Coils"/>
    </source>
</evidence>
<evidence type="ECO:0000256" key="4">
    <source>
        <dbReference type="ARBA" id="ARBA00014130"/>
    </source>
</evidence>
<evidence type="ECO:0000256" key="2">
    <source>
        <dbReference type="ARBA" id="ARBA00004555"/>
    </source>
</evidence>
<comment type="caution">
    <text evidence="9">The sequence shown here is derived from an EMBL/GenBank/DDBJ whole genome shotgun (WGS) entry which is preliminary data.</text>
</comment>
<dbReference type="PANTHER" id="PTHR21470:SF2">
    <property type="entry name" value="RAB6-INTERACTING GOLGIN"/>
    <property type="match status" value="1"/>
</dbReference>
<evidence type="ECO:0000256" key="1">
    <source>
        <dbReference type="ARBA" id="ARBA00004496"/>
    </source>
</evidence>
<dbReference type="InterPro" id="IPR007033">
    <property type="entry name" value="GORAB"/>
</dbReference>
<name>A0A5A7Q4A0_STRAF</name>
<keyword evidence="6" id="KW-0333">Golgi apparatus</keyword>
<evidence type="ECO:0000256" key="3">
    <source>
        <dbReference type="ARBA" id="ARBA00005599"/>
    </source>
</evidence>
<evidence type="ECO:0000313" key="10">
    <source>
        <dbReference type="Proteomes" id="UP000325081"/>
    </source>
</evidence>
<evidence type="ECO:0000313" key="9">
    <source>
        <dbReference type="EMBL" id="GER39736.1"/>
    </source>
</evidence>
<dbReference type="EMBL" id="BKCP01005738">
    <property type="protein sequence ID" value="GER39736.1"/>
    <property type="molecule type" value="Genomic_DNA"/>
</dbReference>
<dbReference type="Pfam" id="PF04949">
    <property type="entry name" value="Transcrip_act"/>
    <property type="match status" value="1"/>
</dbReference>
<evidence type="ECO:0000256" key="5">
    <source>
        <dbReference type="ARBA" id="ARBA00022490"/>
    </source>
</evidence>